<keyword evidence="2" id="KW-0472">Membrane</keyword>
<dbReference type="AlphaFoldDB" id="A0A375FZN9"/>
<keyword evidence="2" id="KW-1133">Transmembrane helix</keyword>
<dbReference type="EMBL" id="OGUS01000109">
    <property type="protein sequence ID" value="SPC11009.1"/>
    <property type="molecule type" value="Genomic_DNA"/>
</dbReference>
<name>A0A375FZN9_9BURK</name>
<feature type="region of interest" description="Disordered" evidence="1">
    <location>
        <begin position="121"/>
        <end position="144"/>
    </location>
</feature>
<feature type="transmembrane region" description="Helical" evidence="2">
    <location>
        <begin position="51"/>
        <end position="72"/>
    </location>
</feature>
<keyword evidence="2" id="KW-0812">Transmembrane</keyword>
<protein>
    <submittedName>
        <fullName evidence="3">Uncharacterized protein</fullName>
    </submittedName>
</protein>
<feature type="transmembrane region" description="Helical" evidence="2">
    <location>
        <begin position="84"/>
        <end position="107"/>
    </location>
</feature>
<evidence type="ECO:0000313" key="3">
    <source>
        <dbReference type="EMBL" id="SPC11009.1"/>
    </source>
</evidence>
<accession>A0A375FZN9</accession>
<proteinExistence type="predicted"/>
<feature type="compositionally biased region" description="Low complexity" evidence="1">
    <location>
        <begin position="130"/>
        <end position="144"/>
    </location>
</feature>
<evidence type="ECO:0000256" key="1">
    <source>
        <dbReference type="SAM" id="MobiDB-lite"/>
    </source>
</evidence>
<sequence length="144" mass="14530">MSLIFRISASVRSLLLLMVAADSLVEAAGGVWVRSDSLSVRLRATVVSLWLAAVLLLRGPPFVAPASAFAVLPRGAGAAFTGCALSVSAAALPVLLRLSFVFVAAVMGHLSLASVSDGACRGTPSGKAVSARSTATAPARRPAS</sequence>
<reference evidence="3" key="1">
    <citation type="submission" date="2018-01" db="EMBL/GenBank/DDBJ databases">
        <authorList>
            <person name="Clerissi C."/>
        </authorList>
    </citation>
    <scope>NUCLEOTIDE SEQUENCE</scope>
    <source>
        <strain evidence="3">Cupriavidus oxalaticus LMG 2235</strain>
    </source>
</reference>
<evidence type="ECO:0000256" key="2">
    <source>
        <dbReference type="SAM" id="Phobius"/>
    </source>
</evidence>
<dbReference type="Proteomes" id="UP000256862">
    <property type="component" value="Chromosome CO2235"/>
</dbReference>
<organism evidence="3">
    <name type="scientific">Cupriavidus oxalaticus</name>
    <dbReference type="NCBI Taxonomy" id="96344"/>
    <lineage>
        <taxon>Bacteria</taxon>
        <taxon>Pseudomonadati</taxon>
        <taxon>Pseudomonadota</taxon>
        <taxon>Betaproteobacteria</taxon>
        <taxon>Burkholderiales</taxon>
        <taxon>Burkholderiaceae</taxon>
        <taxon>Cupriavidus</taxon>
    </lineage>
</organism>
<comment type="caution">
    <text evidence="3">The sequence shown here is derived from an EMBL/GenBank/DDBJ whole genome shotgun (WGS) entry which is preliminary data.</text>
</comment>
<gene>
    <name evidence="3" type="ORF">CO2235_10394</name>
</gene>